<dbReference type="InterPro" id="IPR023996">
    <property type="entry name" value="TonB-dep_OMP_SusC/RagA"/>
</dbReference>
<evidence type="ECO:0000256" key="7">
    <source>
        <dbReference type="ARBA" id="ARBA00023237"/>
    </source>
</evidence>
<keyword evidence="13" id="KW-0675">Receptor</keyword>
<evidence type="ECO:0000256" key="1">
    <source>
        <dbReference type="ARBA" id="ARBA00004571"/>
    </source>
</evidence>
<keyword evidence="7 8" id="KW-0998">Cell outer membrane</keyword>
<dbReference type="SUPFAM" id="SSF56935">
    <property type="entry name" value="Porins"/>
    <property type="match status" value="1"/>
</dbReference>
<dbReference type="NCBIfam" id="TIGR04057">
    <property type="entry name" value="SusC_RagA_signa"/>
    <property type="match status" value="1"/>
</dbReference>
<feature type="signal peptide" evidence="10">
    <location>
        <begin position="1"/>
        <end position="23"/>
    </location>
</feature>
<evidence type="ECO:0000256" key="4">
    <source>
        <dbReference type="ARBA" id="ARBA00022692"/>
    </source>
</evidence>
<evidence type="ECO:0000256" key="3">
    <source>
        <dbReference type="ARBA" id="ARBA00022452"/>
    </source>
</evidence>
<sequence>MKITLLKSFLLLGAFLCFSLIKAQTVSGTVSDASGPLPGASVVVKGTTNGTQTDFDGNYTLNDVAADAVIVFSYIGFSSQEVPVNGQATIDVVLQEDASELDEVVVVGYGTQTRKTAVGAIESVKSEEFNKGVIVNPQQLIQGKSAGVQISASNGEPGGAVNVRIRGTASVRSNNNPLYVVDGVPLSGSDTNARVGGGAADGTGSINTDLGTSSAIDPLSFLNPNDIESIDILKDASATAIYGSRGANGVVLITTKSGKSGKSVLEFSSTFSVGWIPNQLDLLDRDQFLDAQNRLANILIPGSTFPDAGGNTDTQDLIYRASFTQNHNLSYGGGNENGNYRISMGYQDQEGEVEDSYFDRLTLRINASQRFFDNKLRLTTQATISNIENQRAPISDSPNARGDLLSAAWNFAPDQDLRGTGGSFVGGFFQPSAERRNPEALLELTRTASSTMRALINVGARYNFTDNLSFNTNVGLDKAVSSSYQVFSPLFVSDQTLNVGRAGLNELDQINSTWESYFSYNKSFGENVLDLTLGHSYQEFITETQFVEAAGFRTDNLFQMVNNIASSTAQTVDTTQDVDELQSFFFRTNYSIAGKYNFSGTVRIDGSSRFGGNNKYGTFGSIGAAWTLSEEDWFPEVFDTFKFRAAYGVVGNQEGLGTNQFSARDRFTRAAINNAGVEQEAGSSNVAFNNPDLKWEENTQFTVGIDWAIMDNRISGSLDYYNYVTEGFLLQQVSPQPAVQPFFFSNVDGDIVNSGIDFTINAIPVETEDFTWDFNFNFNYNDNILENYTGPAINAGPINGPGLTGAFSQQLANNQPLFSFFVQDWVGLSPDTGVPETTGVNQFRLANGEISSVGEQVFIGESGLPDITLGITQNFRYKNWDMSLFFNGLFGQSIYNNNRNAYLTIGNLAQGRNVTVDAASNIGIENPLNIQEVSSRFVEDGSFLRLQNVSLGHNVPLSENSIFSSLRVFANAQNLFIITDYSGQDPEVSTPRVLNNVPSAGIDLTAFPRPTTISLGFNASF</sequence>
<dbReference type="InterPro" id="IPR023997">
    <property type="entry name" value="TonB-dep_OMP_SusC/RagA_CS"/>
</dbReference>
<dbReference type="RefSeq" id="WP_112377570.1">
    <property type="nucleotide sequence ID" value="NZ_CP030104.1"/>
</dbReference>
<evidence type="ECO:0000313" key="13">
    <source>
        <dbReference type="EMBL" id="AWX44060.1"/>
    </source>
</evidence>
<keyword evidence="10" id="KW-0732">Signal</keyword>
<feature type="domain" description="TonB-dependent receptor-like beta-barrel" evidence="11">
    <location>
        <begin position="406"/>
        <end position="808"/>
    </location>
</feature>
<comment type="subcellular location">
    <subcellularLocation>
        <location evidence="1 8">Cell outer membrane</location>
        <topology evidence="1 8">Multi-pass membrane protein</topology>
    </subcellularLocation>
</comment>
<dbReference type="Proteomes" id="UP000248536">
    <property type="component" value="Chromosome"/>
</dbReference>
<reference evidence="13 14" key="1">
    <citation type="submission" date="2018-06" db="EMBL/GenBank/DDBJ databases">
        <title>Spongiibacterium sp. HME9304 Genome sequencing and assembly.</title>
        <authorList>
            <person name="Kang H."/>
            <person name="Kim H."/>
            <person name="Joh K."/>
        </authorList>
    </citation>
    <scope>NUCLEOTIDE SEQUENCE [LARGE SCALE GENOMIC DNA]</scope>
    <source>
        <strain evidence="13 14">HME9304</strain>
    </source>
</reference>
<evidence type="ECO:0000259" key="12">
    <source>
        <dbReference type="Pfam" id="PF07715"/>
    </source>
</evidence>
<keyword evidence="14" id="KW-1185">Reference proteome</keyword>
<dbReference type="EMBL" id="CP030104">
    <property type="protein sequence ID" value="AWX44060.1"/>
    <property type="molecule type" value="Genomic_DNA"/>
</dbReference>
<dbReference type="Pfam" id="PF00593">
    <property type="entry name" value="TonB_dep_Rec_b-barrel"/>
    <property type="match status" value="1"/>
</dbReference>
<dbReference type="KEGG" id="spon:HME9304_01060"/>
<dbReference type="InterPro" id="IPR000531">
    <property type="entry name" value="Beta-barrel_TonB"/>
</dbReference>
<evidence type="ECO:0000256" key="2">
    <source>
        <dbReference type="ARBA" id="ARBA00022448"/>
    </source>
</evidence>
<protein>
    <submittedName>
        <fullName evidence="13">TonB-dependent receptor SusC</fullName>
    </submittedName>
</protein>
<feature type="chain" id="PRO_5016410029" evidence="10">
    <location>
        <begin position="24"/>
        <end position="1021"/>
    </location>
</feature>
<keyword evidence="5 9" id="KW-0798">TonB box</keyword>
<evidence type="ECO:0000256" key="8">
    <source>
        <dbReference type="PROSITE-ProRule" id="PRU01360"/>
    </source>
</evidence>
<evidence type="ECO:0000256" key="6">
    <source>
        <dbReference type="ARBA" id="ARBA00023136"/>
    </source>
</evidence>
<feature type="domain" description="TonB-dependent receptor plug" evidence="12">
    <location>
        <begin position="116"/>
        <end position="250"/>
    </location>
</feature>
<dbReference type="Gene3D" id="2.60.40.1120">
    <property type="entry name" value="Carboxypeptidase-like, regulatory domain"/>
    <property type="match status" value="1"/>
</dbReference>
<dbReference type="AlphaFoldDB" id="A0A2Z4LQP6"/>
<proteinExistence type="inferred from homology"/>
<dbReference type="InterPro" id="IPR039426">
    <property type="entry name" value="TonB-dep_rcpt-like"/>
</dbReference>
<dbReference type="Gene3D" id="2.40.170.20">
    <property type="entry name" value="TonB-dependent receptor, beta-barrel domain"/>
    <property type="match status" value="1"/>
</dbReference>
<evidence type="ECO:0000259" key="11">
    <source>
        <dbReference type="Pfam" id="PF00593"/>
    </source>
</evidence>
<keyword evidence="3 8" id="KW-1134">Transmembrane beta strand</keyword>
<evidence type="ECO:0000256" key="10">
    <source>
        <dbReference type="SAM" id="SignalP"/>
    </source>
</evidence>
<gene>
    <name evidence="13" type="ORF">HME9304_01060</name>
</gene>
<dbReference type="OrthoDB" id="9768177at2"/>
<keyword evidence="2 8" id="KW-0813">Transport</keyword>
<dbReference type="SUPFAM" id="SSF49464">
    <property type="entry name" value="Carboxypeptidase regulatory domain-like"/>
    <property type="match status" value="1"/>
</dbReference>
<keyword evidence="4 8" id="KW-0812">Transmembrane</keyword>
<keyword evidence="6 8" id="KW-0472">Membrane</keyword>
<dbReference type="InterPro" id="IPR008969">
    <property type="entry name" value="CarboxyPept-like_regulatory"/>
</dbReference>
<evidence type="ECO:0000256" key="9">
    <source>
        <dbReference type="RuleBase" id="RU003357"/>
    </source>
</evidence>
<dbReference type="NCBIfam" id="TIGR04056">
    <property type="entry name" value="OMP_RagA_SusC"/>
    <property type="match status" value="1"/>
</dbReference>
<evidence type="ECO:0000313" key="14">
    <source>
        <dbReference type="Proteomes" id="UP000248536"/>
    </source>
</evidence>
<name>A0A2Z4LQP6_9FLAO</name>
<dbReference type="Gene3D" id="2.170.130.10">
    <property type="entry name" value="TonB-dependent receptor, plug domain"/>
    <property type="match status" value="1"/>
</dbReference>
<dbReference type="GO" id="GO:0009279">
    <property type="term" value="C:cell outer membrane"/>
    <property type="evidence" value="ECO:0007669"/>
    <property type="project" value="UniProtKB-SubCell"/>
</dbReference>
<dbReference type="InterPro" id="IPR037066">
    <property type="entry name" value="Plug_dom_sf"/>
</dbReference>
<evidence type="ECO:0000256" key="5">
    <source>
        <dbReference type="ARBA" id="ARBA00023077"/>
    </source>
</evidence>
<dbReference type="PROSITE" id="PS52016">
    <property type="entry name" value="TONB_DEPENDENT_REC_3"/>
    <property type="match status" value="1"/>
</dbReference>
<accession>A0A2Z4LQP6</accession>
<dbReference type="InterPro" id="IPR012910">
    <property type="entry name" value="Plug_dom"/>
</dbReference>
<dbReference type="Pfam" id="PF07715">
    <property type="entry name" value="Plug"/>
    <property type="match status" value="1"/>
</dbReference>
<comment type="similarity">
    <text evidence="8 9">Belongs to the TonB-dependent receptor family.</text>
</comment>
<dbReference type="Pfam" id="PF13715">
    <property type="entry name" value="CarbopepD_reg_2"/>
    <property type="match status" value="1"/>
</dbReference>
<dbReference type="InterPro" id="IPR036942">
    <property type="entry name" value="Beta-barrel_TonB_sf"/>
</dbReference>
<organism evidence="13 14">
    <name type="scientific">Flagellimonas maritima</name>
    <dbReference type="NCBI Taxonomy" id="1383885"/>
    <lineage>
        <taxon>Bacteria</taxon>
        <taxon>Pseudomonadati</taxon>
        <taxon>Bacteroidota</taxon>
        <taxon>Flavobacteriia</taxon>
        <taxon>Flavobacteriales</taxon>
        <taxon>Flavobacteriaceae</taxon>
        <taxon>Flagellimonas</taxon>
    </lineage>
</organism>